<comment type="caution">
    <text evidence="7">The sequence shown here is derived from an EMBL/GenBank/DDBJ whole genome shotgun (WGS) entry which is preliminary data.</text>
</comment>
<reference evidence="7" key="1">
    <citation type="submission" date="2023-08" db="EMBL/GenBank/DDBJ databases">
        <title>Reference Genome Resource for the Citrus Pathogen Phytophthora citrophthora.</title>
        <authorList>
            <person name="Moller H."/>
            <person name="Coetzee B."/>
            <person name="Rose L.J."/>
            <person name="Van Niekerk J.M."/>
        </authorList>
    </citation>
    <scope>NUCLEOTIDE SEQUENCE</scope>
    <source>
        <strain evidence="7">STE-U-9442</strain>
    </source>
</reference>
<dbReference type="Proteomes" id="UP001259832">
    <property type="component" value="Unassembled WGS sequence"/>
</dbReference>
<name>A0AAD9LQR5_9STRA</name>
<dbReference type="InterPro" id="IPR015914">
    <property type="entry name" value="PAPs_N"/>
</dbReference>
<dbReference type="CDD" id="cd00839">
    <property type="entry name" value="MPP_PAPs"/>
    <property type="match status" value="3"/>
</dbReference>
<dbReference type="Pfam" id="PF16656">
    <property type="entry name" value="Pur_ac_phosph_N"/>
    <property type="match status" value="3"/>
</dbReference>
<dbReference type="EC" id="3.1.3.2" evidence="3"/>
<dbReference type="Pfam" id="PF00149">
    <property type="entry name" value="Metallophos"/>
    <property type="match status" value="3"/>
</dbReference>
<evidence type="ECO:0000259" key="6">
    <source>
        <dbReference type="Pfam" id="PF16656"/>
    </source>
</evidence>
<evidence type="ECO:0000259" key="4">
    <source>
        <dbReference type="Pfam" id="PF00149"/>
    </source>
</evidence>
<feature type="chain" id="PRO_5041775463" description="Purple acid phosphatase" evidence="3">
    <location>
        <begin position="19"/>
        <end position="1596"/>
    </location>
</feature>
<feature type="domain" description="Purple acid phosphatase N-terminal" evidence="6">
    <location>
        <begin position="1144"/>
        <end position="1242"/>
    </location>
</feature>
<evidence type="ECO:0000313" key="8">
    <source>
        <dbReference type="Proteomes" id="UP001259832"/>
    </source>
</evidence>
<feature type="domain" description="Calcineurin-like phosphoesterase" evidence="4">
    <location>
        <begin position="1253"/>
        <end position="1490"/>
    </location>
</feature>
<evidence type="ECO:0000259" key="5">
    <source>
        <dbReference type="Pfam" id="PF14008"/>
    </source>
</evidence>
<dbReference type="PANTHER" id="PTHR45867">
    <property type="entry name" value="PURPLE ACID PHOSPHATASE"/>
    <property type="match status" value="1"/>
</dbReference>
<dbReference type="GO" id="GO:0046872">
    <property type="term" value="F:metal ion binding"/>
    <property type="evidence" value="ECO:0007669"/>
    <property type="project" value="InterPro"/>
</dbReference>
<sequence length="1596" mass="176799">MRGGRLAAVAALLSVVSARPEGIVDKVKHFFSVDDSSAVSGSAVDDDKCVYEWASLSCTPEDSCSLQYEFGDLTPSQACRVTHTSNATRVPQQLHLAFAGEEAGTGIAISWTTFALDKDPAVWVGRTEGKLKKIASANIETKSYYKDDDYELYSYHAVVTGLKANTEYFYKAGNAANKHFQTGVSSFTTARASGDTSPFTIAVYGDLGADDNSVASNKYVNSLMDEVDFIYHVGDIAYADNAFLTAKNVFGFYYEEFYNKFMNSMTNVMRQMAYMVVVGNHEAECHSPTCLLSSDKKDQLGNYSAFNSRFRMPSPESRGALNMWYSYEYATAHFTTISTETDYPNSPSNAYYTKRVYGGFGDQLKWLEEDLKAADANREQVPWVIVGMHRPMYTVRSCAADGVPNNDYEALNVQEAFEELFIKYKVDLVLQGHVHAYERHFPTRNSSAVMEGVSNDTKTYKNPQAPVYVITGVAGGPEGFFQFKNPASPEWLVLMDNTHYGISKLFVSPTNLTLKMIESSTGTVYDEFSIVKHGIVDKVKSLFHHDQSSTGSGSAVDDSVCVYDWASLSCKPEASCSIRYHFGDVTPSEACRVSDTSDSKRIPQQFHLAFAGEETGTGMTISWTTFTLEEDPAVWIGSSESTLTQVKNAEIETKSYYKDDDYELYSYHAVVTGLKANKEYFYKVGSASTKEFQSAVSSFTTARKSGDQSPFTVAVYGDMGADANAVESNKYVNTLVDKVDFVYHLGDVSYADDAFLSAKTAFGFYYEQVYNKFMNSMTNIMRRMAYMVLVGNHEAECHSPSCLLSNKKLNQLGNYSAFNARFRMPSPESGGVLNMWYSYEYASVHFTTVSTETDYPNAPSNVYHTHRVYGNFGDQLTWLEEDLKAADANRDQVPWLIVGMHRPMYTIRSCDADGTPNNDFEALNVQKAFEKLLIKYKVDLVLQGHVHAYERQYPTVSSKAVMDGVSTDDATYTNPKAPVYVISGSAGGPEGLNKYKHSQSPKWHALMDNQHYAVTLMSVTPTNITLTTVESATGAVVDKLSIIKENGVTLAVIASSMCSVTTAKSSALSFDLIKSFFNGDDATGSDGATDQANPNSTDDRTCVYEWSSLSCQPENKCSIQYQFGDVTPSQACRVSDTGDHTKVPQQFHLAYAGEEAGTGMAISWTSFALEKAPSVWIGSSKTKVKLVKAAKVETKTYYKDEKYTLYNYHAVVTGLKPNTEYFYKVGSATETKFQSAVSSFKTARESGDESPFTVAVYGDMGTEANSVASNKLVNGLAGQVDFIYHLGDISYADNDFLNAKTAFGFFYEEIWNKFMNSLTNVMRQVPYMVVVGNHEAECHSPTCLLSDSKKDQLGNYTAFNARFRMPSPESGGVLNMWYSFEYASVHFTTISSETDFKNAPSNAYYTKRTYGNFGNQLAWLEADLKAAHANRANVPWIVVGMHRPLYTLRSCDANGVPNDNYESLKVQKAFEKLFIKYKVDLVYQGHVHAYERHYPTANSKAIMTGVSKDGKTYTNPKAPVHVIAGIAGNSEGLYKFKNPPSPKWLALMDNEHYGITTLSVTPTNLTVTMLEAATGTVYDEFSIIKEASASQTQTVK</sequence>
<feature type="domain" description="Purple acid phosphatase C-terminal" evidence="5">
    <location>
        <begin position="977"/>
        <end position="1038"/>
    </location>
</feature>
<evidence type="ECO:0000256" key="2">
    <source>
        <dbReference type="ARBA" id="ARBA00023180"/>
    </source>
</evidence>
<feature type="domain" description="Purple acid phosphatase N-terminal" evidence="6">
    <location>
        <begin position="91"/>
        <end position="189"/>
    </location>
</feature>
<keyword evidence="1 3" id="KW-0732">Signal</keyword>
<feature type="domain" description="Calcineurin-like phosphoesterase" evidence="4">
    <location>
        <begin position="200"/>
        <end position="437"/>
    </location>
</feature>
<feature type="domain" description="Purple acid phosphatase C-terminal" evidence="5">
    <location>
        <begin position="1518"/>
        <end position="1580"/>
    </location>
</feature>
<evidence type="ECO:0000313" key="7">
    <source>
        <dbReference type="EMBL" id="KAK1946268.1"/>
    </source>
</evidence>
<comment type="similarity">
    <text evidence="3">Belongs to the metallophosphoesterase superfamily. Purple acid phosphatase family.</text>
</comment>
<dbReference type="Gene3D" id="2.60.40.380">
    <property type="entry name" value="Purple acid phosphatase-like, N-terminal"/>
    <property type="match status" value="3"/>
</dbReference>
<dbReference type="SUPFAM" id="SSF49363">
    <property type="entry name" value="Purple acid phosphatase, N-terminal domain"/>
    <property type="match status" value="3"/>
</dbReference>
<keyword evidence="8" id="KW-1185">Reference proteome</keyword>
<dbReference type="InterPro" id="IPR004843">
    <property type="entry name" value="Calcineurin-like_PHP"/>
</dbReference>
<proteinExistence type="inferred from homology"/>
<dbReference type="InterPro" id="IPR029052">
    <property type="entry name" value="Metallo-depent_PP-like"/>
</dbReference>
<dbReference type="InterPro" id="IPR025733">
    <property type="entry name" value="PAPs_C"/>
</dbReference>
<dbReference type="InterPro" id="IPR008963">
    <property type="entry name" value="Purple_acid_Pase-like_N"/>
</dbReference>
<dbReference type="Pfam" id="PF14008">
    <property type="entry name" value="Metallophos_C"/>
    <property type="match status" value="3"/>
</dbReference>
<feature type="domain" description="Purple acid phosphatase N-terminal" evidence="6">
    <location>
        <begin position="603"/>
        <end position="701"/>
    </location>
</feature>
<dbReference type="EMBL" id="JASMQC010000003">
    <property type="protein sequence ID" value="KAK1946268.1"/>
    <property type="molecule type" value="Genomic_DNA"/>
</dbReference>
<feature type="signal peptide" evidence="3">
    <location>
        <begin position="1"/>
        <end position="18"/>
    </location>
</feature>
<dbReference type="InterPro" id="IPR041792">
    <property type="entry name" value="MPP_PAP"/>
</dbReference>
<comment type="catalytic activity">
    <reaction evidence="3">
        <text>a phosphate monoester + H2O = an alcohol + phosphate</text>
        <dbReference type="Rhea" id="RHEA:15017"/>
        <dbReference type="ChEBI" id="CHEBI:15377"/>
        <dbReference type="ChEBI" id="CHEBI:30879"/>
        <dbReference type="ChEBI" id="CHEBI:43474"/>
        <dbReference type="ChEBI" id="CHEBI:67140"/>
        <dbReference type="EC" id="3.1.3.2"/>
    </reaction>
</comment>
<organism evidence="7 8">
    <name type="scientific">Phytophthora citrophthora</name>
    <dbReference type="NCBI Taxonomy" id="4793"/>
    <lineage>
        <taxon>Eukaryota</taxon>
        <taxon>Sar</taxon>
        <taxon>Stramenopiles</taxon>
        <taxon>Oomycota</taxon>
        <taxon>Peronosporomycetes</taxon>
        <taxon>Peronosporales</taxon>
        <taxon>Peronosporaceae</taxon>
        <taxon>Phytophthora</taxon>
    </lineage>
</organism>
<evidence type="ECO:0000256" key="3">
    <source>
        <dbReference type="RuleBase" id="RU361203"/>
    </source>
</evidence>
<keyword evidence="3" id="KW-0378">Hydrolase</keyword>
<feature type="domain" description="Purple acid phosphatase C-terminal" evidence="5">
    <location>
        <begin position="465"/>
        <end position="527"/>
    </location>
</feature>
<dbReference type="PANTHER" id="PTHR45867:SF3">
    <property type="entry name" value="ACID PHOSPHATASE TYPE 7"/>
    <property type="match status" value="1"/>
</dbReference>
<accession>A0AAD9LQR5</accession>
<evidence type="ECO:0000256" key="1">
    <source>
        <dbReference type="ARBA" id="ARBA00022729"/>
    </source>
</evidence>
<dbReference type="SUPFAM" id="SSF56300">
    <property type="entry name" value="Metallo-dependent phosphatases"/>
    <property type="match status" value="3"/>
</dbReference>
<dbReference type="GO" id="GO:0003993">
    <property type="term" value="F:acid phosphatase activity"/>
    <property type="evidence" value="ECO:0007669"/>
    <property type="project" value="UniProtKB-EC"/>
</dbReference>
<protein>
    <recommendedName>
        <fullName evidence="3">Purple acid phosphatase</fullName>
        <ecNumber evidence="3">3.1.3.2</ecNumber>
    </recommendedName>
</protein>
<keyword evidence="2" id="KW-0325">Glycoprotein</keyword>
<feature type="domain" description="Calcineurin-like phosphoesterase" evidence="4">
    <location>
        <begin position="712"/>
        <end position="949"/>
    </location>
</feature>
<gene>
    <name evidence="7" type="ORF">P3T76_001821</name>
</gene>
<dbReference type="Gene3D" id="3.60.21.10">
    <property type="match status" value="3"/>
</dbReference>